<dbReference type="PROSITE" id="PS50893">
    <property type="entry name" value="ABC_TRANSPORTER_2"/>
    <property type="match status" value="1"/>
</dbReference>
<dbReference type="PANTHER" id="PTHR42711">
    <property type="entry name" value="ABC TRANSPORTER ATP-BINDING PROTEIN"/>
    <property type="match status" value="1"/>
</dbReference>
<proteinExistence type="inferred from homology"/>
<evidence type="ECO:0000256" key="6">
    <source>
        <dbReference type="ARBA" id="ARBA00023251"/>
    </source>
</evidence>
<evidence type="ECO:0000256" key="5">
    <source>
        <dbReference type="ARBA" id="ARBA00022840"/>
    </source>
</evidence>
<evidence type="ECO:0000256" key="3">
    <source>
        <dbReference type="ARBA" id="ARBA00022448"/>
    </source>
</evidence>
<dbReference type="InterPro" id="IPR050763">
    <property type="entry name" value="ABC_transporter_ATP-binding"/>
</dbReference>
<dbReference type="InterPro" id="IPR003593">
    <property type="entry name" value="AAA+_ATPase"/>
</dbReference>
<evidence type="ECO:0000259" key="7">
    <source>
        <dbReference type="PROSITE" id="PS50893"/>
    </source>
</evidence>
<dbReference type="CDD" id="cd03225">
    <property type="entry name" value="ABC_cobalt_CbiO_domain1"/>
    <property type="match status" value="1"/>
</dbReference>
<dbReference type="PANTHER" id="PTHR42711:SF5">
    <property type="entry name" value="ABC TRANSPORTER ATP-BINDING PROTEIN NATA"/>
    <property type="match status" value="1"/>
</dbReference>
<keyword evidence="3" id="KW-0813">Transport</keyword>
<keyword evidence="6" id="KW-0046">Antibiotic resistance</keyword>
<dbReference type="GO" id="GO:0016887">
    <property type="term" value="F:ATP hydrolysis activity"/>
    <property type="evidence" value="ECO:0007669"/>
    <property type="project" value="InterPro"/>
</dbReference>
<dbReference type="GO" id="GO:0046677">
    <property type="term" value="P:response to antibiotic"/>
    <property type="evidence" value="ECO:0007669"/>
    <property type="project" value="UniProtKB-KW"/>
</dbReference>
<dbReference type="InterPro" id="IPR017871">
    <property type="entry name" value="ABC_transporter-like_CS"/>
</dbReference>
<dbReference type="PROSITE" id="PS00211">
    <property type="entry name" value="ABC_TRANSPORTER_1"/>
    <property type="match status" value="1"/>
</dbReference>
<gene>
    <name evidence="8" type="ORF">CVAR292_02937</name>
</gene>
<dbReference type="InterPro" id="IPR003439">
    <property type="entry name" value="ABC_transporter-like_ATP-bd"/>
</dbReference>
<protein>
    <submittedName>
        <fullName evidence="8">ABC transporter</fullName>
    </submittedName>
</protein>
<organism evidence="8 9">
    <name type="scientific">Corynebacterium variabile</name>
    <dbReference type="NCBI Taxonomy" id="1727"/>
    <lineage>
        <taxon>Bacteria</taxon>
        <taxon>Bacillati</taxon>
        <taxon>Actinomycetota</taxon>
        <taxon>Actinomycetes</taxon>
        <taxon>Mycobacteriales</taxon>
        <taxon>Corynebacteriaceae</taxon>
        <taxon>Corynebacterium</taxon>
    </lineage>
</organism>
<evidence type="ECO:0000256" key="1">
    <source>
        <dbReference type="ARBA" id="ARBA00004202"/>
    </source>
</evidence>
<evidence type="ECO:0000313" key="8">
    <source>
        <dbReference type="EMBL" id="CUU67570.1"/>
    </source>
</evidence>
<dbReference type="Pfam" id="PF00005">
    <property type="entry name" value="ABC_tran"/>
    <property type="match status" value="1"/>
</dbReference>
<dbReference type="RefSeq" id="WP_014009895.1">
    <property type="nucleotide sequence ID" value="NZ_FAUH01000037.1"/>
</dbReference>
<comment type="similarity">
    <text evidence="2">Belongs to the ABC transporter superfamily.</text>
</comment>
<sequence length="242" mass="25703">MSAPVPAQSRVQDTELSFSYRHPGGPGAVTANDLLVSSEPTLLLGVNGAGKTTLMRVLAGHLRVRGLDLSGLPSVSYVPQFFTPVRGFTVLDHVSYVAWLDGQPRAAAAKNAPQWVDFVGLGDLANRKCAQLSGGQQAKVQLATALNTGARLLLLDEPSASLDPLAKRELQDLYRNIVAAGTGLWVSTHQPHEVTDPFTRVIVLHQGTVRFDGGIGHFRQLGADATDKDDPAAVALAQATVR</sequence>
<keyword evidence="4" id="KW-0547">Nucleotide-binding</keyword>
<dbReference type="Gene3D" id="3.40.50.300">
    <property type="entry name" value="P-loop containing nucleotide triphosphate hydrolases"/>
    <property type="match status" value="1"/>
</dbReference>
<dbReference type="OMA" id="THQTEDL"/>
<dbReference type="SUPFAM" id="SSF52540">
    <property type="entry name" value="P-loop containing nucleoside triphosphate hydrolases"/>
    <property type="match status" value="1"/>
</dbReference>
<dbReference type="InterPro" id="IPR027417">
    <property type="entry name" value="P-loop_NTPase"/>
</dbReference>
<evidence type="ECO:0000256" key="4">
    <source>
        <dbReference type="ARBA" id="ARBA00022741"/>
    </source>
</evidence>
<dbReference type="AlphaFoldDB" id="A0A0X8XVF8"/>
<name>A0A0X8XVF8_9CORY</name>
<keyword evidence="9" id="KW-1185">Reference proteome</keyword>
<dbReference type="Proteomes" id="UP000182498">
    <property type="component" value="Unassembled WGS sequence"/>
</dbReference>
<dbReference type="GO" id="GO:0022857">
    <property type="term" value="F:transmembrane transporter activity"/>
    <property type="evidence" value="ECO:0007669"/>
    <property type="project" value="UniProtKB-ARBA"/>
</dbReference>
<reference evidence="9" key="1">
    <citation type="submission" date="2015-11" db="EMBL/GenBank/DDBJ databases">
        <authorList>
            <person name="Dugat-Bony E."/>
        </authorList>
    </citation>
    <scope>NUCLEOTIDE SEQUENCE [LARGE SCALE GENOMIC DNA]</scope>
    <source>
        <strain evidence="9">Mu292</strain>
    </source>
</reference>
<accession>A0A0X8XVF8</accession>
<dbReference type="OrthoDB" id="9804819at2"/>
<evidence type="ECO:0000313" key="9">
    <source>
        <dbReference type="Proteomes" id="UP000182498"/>
    </source>
</evidence>
<dbReference type="GO" id="GO:0005886">
    <property type="term" value="C:plasma membrane"/>
    <property type="evidence" value="ECO:0007669"/>
    <property type="project" value="UniProtKB-SubCell"/>
</dbReference>
<dbReference type="InterPro" id="IPR015856">
    <property type="entry name" value="ABC_transpr_CbiO/EcfA_su"/>
</dbReference>
<feature type="domain" description="ABC transporter" evidence="7">
    <location>
        <begin position="11"/>
        <end position="231"/>
    </location>
</feature>
<dbReference type="SMART" id="SM00382">
    <property type="entry name" value="AAA"/>
    <property type="match status" value="1"/>
</dbReference>
<dbReference type="GO" id="GO:0005524">
    <property type="term" value="F:ATP binding"/>
    <property type="evidence" value="ECO:0007669"/>
    <property type="project" value="UniProtKB-KW"/>
</dbReference>
<dbReference type="EMBL" id="FAUH01000037">
    <property type="protein sequence ID" value="CUU67570.1"/>
    <property type="molecule type" value="Genomic_DNA"/>
</dbReference>
<evidence type="ECO:0000256" key="2">
    <source>
        <dbReference type="ARBA" id="ARBA00005417"/>
    </source>
</evidence>
<comment type="subcellular location">
    <subcellularLocation>
        <location evidence="1">Cell membrane</location>
        <topology evidence="1">Peripheral membrane protein</topology>
    </subcellularLocation>
</comment>
<keyword evidence="5" id="KW-0067">ATP-binding</keyword>